<dbReference type="Pfam" id="PF12673">
    <property type="entry name" value="SipL"/>
    <property type="match status" value="1"/>
</dbReference>
<proteinExistence type="predicted"/>
<sequence length="160" mass="17959">MASIVKNLVEYDGVADFIPQFTEKYAPIKEFNVQETLDIPTAKPDIEQIVKVKSELVITSTKVIKTPVAISLDEQRLTGWKVIIEGELKQVVQYVADQATQPIHAAHFNVPISVFIVLPPDYEEGTCVSIEGYIEDIYAEKIGKRQIFKNTTILLVARVL</sequence>
<evidence type="ECO:0000259" key="1">
    <source>
        <dbReference type="Pfam" id="PF12673"/>
    </source>
</evidence>
<comment type="caution">
    <text evidence="2">The sequence shown here is derived from an EMBL/GenBank/DDBJ whole genome shotgun (WGS) entry which is preliminary data.</text>
</comment>
<dbReference type="RefSeq" id="WP_268047919.1">
    <property type="nucleotide sequence ID" value="NZ_JAPQES010000001.1"/>
</dbReference>
<keyword evidence="3" id="KW-1185">Reference proteome</keyword>
<evidence type="ECO:0000313" key="2">
    <source>
        <dbReference type="EMBL" id="MCY6369541.1"/>
    </source>
</evidence>
<reference evidence="2" key="1">
    <citation type="submission" date="2022-12" db="EMBL/GenBank/DDBJ databases">
        <authorList>
            <person name="Wang J."/>
        </authorList>
    </citation>
    <scope>NUCLEOTIDE SEQUENCE</scope>
    <source>
        <strain evidence="2">HY-42-06</strain>
    </source>
</reference>
<gene>
    <name evidence="2" type="ORF">OXH55_02620</name>
</gene>
<name>A0ABT4CN76_9CLOT</name>
<feature type="domain" description="SipL SPOCS" evidence="1">
    <location>
        <begin position="45"/>
        <end position="140"/>
    </location>
</feature>
<dbReference type="EMBL" id="JAPQES010000001">
    <property type="protein sequence ID" value="MCY6369541.1"/>
    <property type="molecule type" value="Genomic_DNA"/>
</dbReference>
<protein>
    <submittedName>
        <fullName evidence="2">DUF3794 domain-containing protein</fullName>
    </submittedName>
</protein>
<dbReference type="InterPro" id="IPR024300">
    <property type="entry name" value="SipL_SPOCS_dom"/>
</dbReference>
<evidence type="ECO:0000313" key="3">
    <source>
        <dbReference type="Proteomes" id="UP001079657"/>
    </source>
</evidence>
<organism evidence="2 3">
    <name type="scientific">Clostridium ganghwense</name>
    <dbReference type="NCBI Taxonomy" id="312089"/>
    <lineage>
        <taxon>Bacteria</taxon>
        <taxon>Bacillati</taxon>
        <taxon>Bacillota</taxon>
        <taxon>Clostridia</taxon>
        <taxon>Eubacteriales</taxon>
        <taxon>Clostridiaceae</taxon>
        <taxon>Clostridium</taxon>
    </lineage>
</organism>
<dbReference type="Proteomes" id="UP001079657">
    <property type="component" value="Unassembled WGS sequence"/>
</dbReference>
<accession>A0ABT4CN76</accession>